<proteinExistence type="predicted"/>
<dbReference type="InterPro" id="IPR052214">
    <property type="entry name" value="DAG_Lipase-Related"/>
</dbReference>
<keyword evidence="6" id="KW-0479">Metal-binding</keyword>
<dbReference type="GO" id="GO:0016042">
    <property type="term" value="P:lipid catabolic process"/>
    <property type="evidence" value="ECO:0007669"/>
    <property type="project" value="UniProtKB-KW"/>
</dbReference>
<keyword evidence="11" id="KW-0443">Lipid metabolism</keyword>
<dbReference type="GO" id="GO:0016298">
    <property type="term" value="F:lipase activity"/>
    <property type="evidence" value="ECO:0007669"/>
    <property type="project" value="TreeGrafter"/>
</dbReference>
<keyword evidence="3" id="KW-1003">Cell membrane</keyword>
<evidence type="ECO:0000256" key="4">
    <source>
        <dbReference type="ARBA" id="ARBA00022553"/>
    </source>
</evidence>
<dbReference type="Gene3D" id="3.40.50.1820">
    <property type="entry name" value="alpha/beta hydrolase"/>
    <property type="match status" value="1"/>
</dbReference>
<comment type="cofactor">
    <cofactor evidence="1">
        <name>Ca(2+)</name>
        <dbReference type="ChEBI" id="CHEBI:29108"/>
    </cofactor>
</comment>
<feature type="transmembrane region" description="Helical" evidence="15">
    <location>
        <begin position="315"/>
        <end position="334"/>
    </location>
</feature>
<keyword evidence="8" id="KW-0106">Calcium</keyword>
<evidence type="ECO:0000256" key="2">
    <source>
        <dbReference type="ARBA" id="ARBA00004651"/>
    </source>
</evidence>
<dbReference type="GO" id="GO:0046872">
    <property type="term" value="F:metal ion binding"/>
    <property type="evidence" value="ECO:0007669"/>
    <property type="project" value="UniProtKB-KW"/>
</dbReference>
<evidence type="ECO:0000313" key="17">
    <source>
        <dbReference type="EMBL" id="GBG29982.1"/>
    </source>
</evidence>
<dbReference type="SUPFAM" id="SSF56112">
    <property type="entry name" value="Protein kinase-like (PK-like)"/>
    <property type="match status" value="1"/>
</dbReference>
<evidence type="ECO:0000313" key="18">
    <source>
        <dbReference type="Proteomes" id="UP000241890"/>
    </source>
</evidence>
<evidence type="ECO:0000256" key="13">
    <source>
        <dbReference type="ARBA" id="ARBA00024531"/>
    </source>
</evidence>
<dbReference type="GO" id="GO:0004672">
    <property type="term" value="F:protein kinase activity"/>
    <property type="evidence" value="ECO:0007669"/>
    <property type="project" value="InterPro"/>
</dbReference>
<keyword evidence="4" id="KW-0597">Phosphoprotein</keyword>
<keyword evidence="5 15" id="KW-0812">Transmembrane</keyword>
<dbReference type="PANTHER" id="PTHR45792:SF8">
    <property type="entry name" value="DIACYLGLYCEROL LIPASE-ALPHA"/>
    <property type="match status" value="1"/>
</dbReference>
<keyword evidence="12 15" id="KW-0472">Membrane</keyword>
<comment type="subcellular location">
    <subcellularLocation>
        <location evidence="2">Cell membrane</location>
        <topology evidence="2">Multi-pass membrane protein</topology>
    </subcellularLocation>
</comment>
<dbReference type="Proteomes" id="UP000241890">
    <property type="component" value="Unassembled WGS sequence"/>
</dbReference>
<dbReference type="GO" id="GO:0005886">
    <property type="term" value="C:plasma membrane"/>
    <property type="evidence" value="ECO:0007669"/>
    <property type="project" value="UniProtKB-SubCell"/>
</dbReference>
<dbReference type="SMART" id="SM00220">
    <property type="entry name" value="S_TKc"/>
    <property type="match status" value="1"/>
</dbReference>
<keyword evidence="10 15" id="KW-1133">Transmembrane helix</keyword>
<dbReference type="CDD" id="cd00519">
    <property type="entry name" value="Lipase_3"/>
    <property type="match status" value="1"/>
</dbReference>
<evidence type="ECO:0000256" key="5">
    <source>
        <dbReference type="ARBA" id="ARBA00022692"/>
    </source>
</evidence>
<evidence type="ECO:0000259" key="16">
    <source>
        <dbReference type="PROSITE" id="PS50011"/>
    </source>
</evidence>
<dbReference type="AlphaFoldDB" id="A0A2R5GGE6"/>
<dbReference type="Gene3D" id="1.10.510.10">
    <property type="entry name" value="Transferase(Phosphotransferase) domain 1"/>
    <property type="match status" value="1"/>
</dbReference>
<evidence type="ECO:0000256" key="9">
    <source>
        <dbReference type="ARBA" id="ARBA00022963"/>
    </source>
</evidence>
<dbReference type="PROSITE" id="PS50011">
    <property type="entry name" value="PROTEIN_KINASE_DOM"/>
    <property type="match status" value="1"/>
</dbReference>
<sequence>MIHLLQQGPTTHIYLSSGNEANHQDAAEINFTNDPTMSVTNFYGMGQLSNGVVLKVFRADAPNAHSKAMTEIDTLRRLQESSTISRCPSVIALYFVRESSSTPPSLPILGLEHCARGDLLTLCYDQDFIFEDVPFFAAELVLALDHLRKHNVLHGDIKPENIGVTGDGHLRLLDFKSAKVLGDQSAVVHEAGTLAYTSPEVLTRVPCTRAADWWSLGVVLFELFFRRPAFLEKTEEETMNRIMLYALRFLRRQFAFGEDDLPLPSCLGLVARLLLVTTLAASVLAVRGLDASSAGLPACTSDEDGVEKVADLKTLAYVLGAVLLVTTLVLLLVFFHSLRGTIIDAEDRALVSPLLRAVFVLVAIEGVIALVGISPSFRVAPEGCDGVPDSDMRLAFVAIRAAVCTVWIMSVFFFTCGFLTVSNKRVHYSYHQASRPLRGLHGVGESSRDRLADDADLEDQGAYYVDVEHATDSDGMSMSVTRLDWERRCRRWCKCFQILTCNIFGSSYHEATDETYRDVANVMARFFKGMDVVPSDLIAALCLLRAEQRSKEKAAVNAIVASESSGRIARDELERELTQNQDLEHEQSVHDWLWSAKNINYKARTLLRVQHISESRLAVDAEARSMLAEANHFAPYMLAIYGKLLYTYMNIVTGPCQLLCGEPCRNCLSLAAIKTSRSSGGGSGDGDLNRPALRARSFSHNMLDDDCCSLNYSALLRSTAGSRKPVFVFASFGNRPHFLPYSIGVDEESQTVVLAVRGTLSASDMLVDAVVIPKSLQSTAQRWGFTDLIRTESYAHSGMLLTAENLRKDIEDRGILHALLLGATSPNASYGSFEQEAEGEERPSAAFNVDRFADLPDCRGYKLKVVGHSLGAGVASILSLMLKDAFPGLSCLAYSPPGCVFDYELACRSEAWISSIFVGSDLIPHSSWRSLMRLRAQMMEMLRRSKVNKTKAIRSAFLDTPAQDLLYPEDGVPDTFARRQLALRIEQLRKQAEGSDFLNRTPMFCPGKLLHVMRIDTFKDGTCSSHDEFLPVWVRDRRSLHEFDLSSSTRMALDHFPDVSASIIDRVAKEFASLDDRFQGFHV</sequence>
<reference evidence="17 18" key="1">
    <citation type="submission" date="2017-12" db="EMBL/GenBank/DDBJ databases">
        <title>Sequencing, de novo assembly and annotation of complete genome of a new Thraustochytrid species, strain FCC1311.</title>
        <authorList>
            <person name="Sedici K."/>
            <person name="Godart F."/>
            <person name="Aiese Cigliano R."/>
            <person name="Sanseverino W."/>
            <person name="Barakat M."/>
            <person name="Ortet P."/>
            <person name="Marechal E."/>
            <person name="Cagnac O."/>
            <person name="Amato A."/>
        </authorList>
    </citation>
    <scope>NUCLEOTIDE SEQUENCE [LARGE SCALE GENOMIC DNA]</scope>
</reference>
<feature type="transmembrane region" description="Helical" evidence="15">
    <location>
        <begin position="394"/>
        <end position="421"/>
    </location>
</feature>
<accession>A0A2R5GGE6</accession>
<keyword evidence="7" id="KW-0378">Hydrolase</keyword>
<keyword evidence="9" id="KW-0442">Lipid degradation</keyword>
<feature type="domain" description="Protein kinase" evidence="16">
    <location>
        <begin position="1"/>
        <end position="360"/>
    </location>
</feature>
<dbReference type="Gene3D" id="3.30.200.20">
    <property type="entry name" value="Phosphorylase Kinase, domain 1"/>
    <property type="match status" value="1"/>
</dbReference>
<dbReference type="PANTHER" id="PTHR45792">
    <property type="entry name" value="DIACYLGLYCEROL LIPASE HOMOLOG-RELATED"/>
    <property type="match status" value="1"/>
</dbReference>
<feature type="transmembrane region" description="Helical" evidence="15">
    <location>
        <begin position="354"/>
        <end position="374"/>
    </location>
</feature>
<comment type="caution">
    <text evidence="17">The sequence shown here is derived from an EMBL/GenBank/DDBJ whole genome shotgun (WGS) entry which is preliminary data.</text>
</comment>
<dbReference type="InParanoid" id="A0A2R5GGE6"/>
<dbReference type="Pfam" id="PF01764">
    <property type="entry name" value="Lipase_3"/>
    <property type="match status" value="1"/>
</dbReference>
<evidence type="ECO:0000256" key="11">
    <source>
        <dbReference type="ARBA" id="ARBA00023098"/>
    </source>
</evidence>
<evidence type="ECO:0000256" key="6">
    <source>
        <dbReference type="ARBA" id="ARBA00022723"/>
    </source>
</evidence>
<name>A0A2R5GGE6_9STRA</name>
<evidence type="ECO:0000256" key="14">
    <source>
        <dbReference type="ARBA" id="ARBA00026104"/>
    </source>
</evidence>
<dbReference type="GO" id="GO:0005524">
    <property type="term" value="F:ATP binding"/>
    <property type="evidence" value="ECO:0007669"/>
    <property type="project" value="InterPro"/>
</dbReference>
<keyword evidence="18" id="KW-1185">Reference proteome</keyword>
<protein>
    <recommendedName>
        <fullName evidence="14">sn-1-specific diacylglycerol lipase</fullName>
        <ecNumber evidence="14">3.1.1.116</ecNumber>
    </recommendedName>
</protein>
<evidence type="ECO:0000256" key="10">
    <source>
        <dbReference type="ARBA" id="ARBA00022989"/>
    </source>
</evidence>
<dbReference type="OrthoDB" id="438440at2759"/>
<evidence type="ECO:0000256" key="3">
    <source>
        <dbReference type="ARBA" id="ARBA00022475"/>
    </source>
</evidence>
<dbReference type="InterPro" id="IPR000719">
    <property type="entry name" value="Prot_kinase_dom"/>
</dbReference>
<evidence type="ECO:0000256" key="12">
    <source>
        <dbReference type="ARBA" id="ARBA00023136"/>
    </source>
</evidence>
<gene>
    <name evidence="17" type="ORF">FCC1311_062022</name>
</gene>
<evidence type="ECO:0000256" key="1">
    <source>
        <dbReference type="ARBA" id="ARBA00001913"/>
    </source>
</evidence>
<dbReference type="InterPro" id="IPR002921">
    <property type="entry name" value="Fungal_lipase-type"/>
</dbReference>
<dbReference type="EC" id="3.1.1.116" evidence="14"/>
<dbReference type="SUPFAM" id="SSF53474">
    <property type="entry name" value="alpha/beta-Hydrolases"/>
    <property type="match status" value="1"/>
</dbReference>
<dbReference type="InterPro" id="IPR011009">
    <property type="entry name" value="Kinase-like_dom_sf"/>
</dbReference>
<dbReference type="EMBL" id="BEYU01000068">
    <property type="protein sequence ID" value="GBG29982.1"/>
    <property type="molecule type" value="Genomic_DNA"/>
</dbReference>
<dbReference type="InterPro" id="IPR029058">
    <property type="entry name" value="AB_hydrolase_fold"/>
</dbReference>
<evidence type="ECO:0000256" key="15">
    <source>
        <dbReference type="SAM" id="Phobius"/>
    </source>
</evidence>
<evidence type="ECO:0000256" key="7">
    <source>
        <dbReference type="ARBA" id="ARBA00022801"/>
    </source>
</evidence>
<comment type="catalytic activity">
    <reaction evidence="13">
        <text>a 1,2-diacyl-sn-glycerol + H2O = a 2-acylglycerol + a fatty acid + H(+)</text>
        <dbReference type="Rhea" id="RHEA:33275"/>
        <dbReference type="ChEBI" id="CHEBI:15377"/>
        <dbReference type="ChEBI" id="CHEBI:15378"/>
        <dbReference type="ChEBI" id="CHEBI:17389"/>
        <dbReference type="ChEBI" id="CHEBI:17815"/>
        <dbReference type="ChEBI" id="CHEBI:28868"/>
        <dbReference type="EC" id="3.1.1.116"/>
    </reaction>
    <physiologicalReaction direction="left-to-right" evidence="13">
        <dbReference type="Rhea" id="RHEA:33276"/>
    </physiologicalReaction>
</comment>
<evidence type="ECO:0000256" key="8">
    <source>
        <dbReference type="ARBA" id="ARBA00022837"/>
    </source>
</evidence>
<dbReference type="Pfam" id="PF00069">
    <property type="entry name" value="Pkinase"/>
    <property type="match status" value="1"/>
</dbReference>
<organism evidence="17 18">
    <name type="scientific">Hondaea fermentalgiana</name>
    <dbReference type="NCBI Taxonomy" id="2315210"/>
    <lineage>
        <taxon>Eukaryota</taxon>
        <taxon>Sar</taxon>
        <taxon>Stramenopiles</taxon>
        <taxon>Bigyra</taxon>
        <taxon>Labyrinthulomycetes</taxon>
        <taxon>Thraustochytrida</taxon>
        <taxon>Thraustochytriidae</taxon>
        <taxon>Hondaea</taxon>
    </lineage>
</organism>